<dbReference type="EC" id="3.1.1.11" evidence="3 8"/>
<dbReference type="UniPathway" id="UPA00545">
    <property type="reaction ID" value="UER00823"/>
</dbReference>
<feature type="region of interest" description="Disordered" evidence="9">
    <location>
        <begin position="287"/>
        <end position="307"/>
    </location>
</feature>
<keyword evidence="5 8" id="KW-0063">Aspartyl esterase</keyword>
<keyword evidence="12" id="KW-1185">Reference proteome</keyword>
<organism evidence="11 12">
    <name type="scientific">Camellia sinensis</name>
    <name type="common">Tea plant</name>
    <name type="synonym">Thea sinensis</name>
    <dbReference type="NCBI Taxonomy" id="4442"/>
    <lineage>
        <taxon>Eukaryota</taxon>
        <taxon>Viridiplantae</taxon>
        <taxon>Streptophyta</taxon>
        <taxon>Embryophyta</taxon>
        <taxon>Tracheophyta</taxon>
        <taxon>Spermatophyta</taxon>
        <taxon>Magnoliopsida</taxon>
        <taxon>eudicotyledons</taxon>
        <taxon>Gunneridae</taxon>
        <taxon>Pentapetalae</taxon>
        <taxon>asterids</taxon>
        <taxon>Ericales</taxon>
        <taxon>Theaceae</taxon>
        <taxon>Camellia</taxon>
    </lineage>
</organism>
<evidence type="ECO:0000256" key="9">
    <source>
        <dbReference type="SAM" id="MobiDB-lite"/>
    </source>
</evidence>
<evidence type="ECO:0000256" key="7">
    <source>
        <dbReference type="PROSITE-ProRule" id="PRU10040"/>
    </source>
</evidence>
<dbReference type="PANTHER" id="PTHR31321">
    <property type="entry name" value="ACYL-COA THIOESTER HYDROLASE YBHC-RELATED"/>
    <property type="match status" value="1"/>
</dbReference>
<reference evidence="11 12" key="2">
    <citation type="submission" date="2020-07" db="EMBL/GenBank/DDBJ databases">
        <title>Genome assembly of wild tea tree DASZ reveals pedigree and selection history of tea varieties.</title>
        <authorList>
            <person name="Zhang W."/>
        </authorList>
    </citation>
    <scope>NUCLEOTIDE SEQUENCE [LARGE SCALE GENOMIC DNA]</scope>
    <source>
        <strain evidence="12">cv. G240</strain>
        <tissue evidence="11">Leaf</tissue>
    </source>
</reference>
<evidence type="ECO:0000256" key="5">
    <source>
        <dbReference type="ARBA" id="ARBA00023085"/>
    </source>
</evidence>
<reference evidence="12" key="1">
    <citation type="journal article" date="2020" name="Nat. Commun.">
        <title>Genome assembly of wild tea tree DASZ reveals pedigree and selection history of tea varieties.</title>
        <authorList>
            <person name="Zhang W."/>
            <person name="Zhang Y."/>
            <person name="Qiu H."/>
            <person name="Guo Y."/>
            <person name="Wan H."/>
            <person name="Zhang X."/>
            <person name="Scossa F."/>
            <person name="Alseekh S."/>
            <person name="Zhang Q."/>
            <person name="Wang P."/>
            <person name="Xu L."/>
            <person name="Schmidt M.H."/>
            <person name="Jia X."/>
            <person name="Li D."/>
            <person name="Zhu A."/>
            <person name="Guo F."/>
            <person name="Chen W."/>
            <person name="Ni D."/>
            <person name="Usadel B."/>
            <person name="Fernie A.R."/>
            <person name="Wen W."/>
        </authorList>
    </citation>
    <scope>NUCLEOTIDE SEQUENCE [LARGE SCALE GENOMIC DNA]</scope>
    <source>
        <strain evidence="12">cv. G240</strain>
    </source>
</reference>
<proteinExistence type="inferred from homology"/>
<comment type="similarity">
    <text evidence="2">Belongs to the pectinesterase family.</text>
</comment>
<dbReference type="SUPFAM" id="SSF51126">
    <property type="entry name" value="Pectin lyase-like"/>
    <property type="match status" value="1"/>
</dbReference>
<dbReference type="GO" id="GO:0030599">
    <property type="term" value="F:pectinesterase activity"/>
    <property type="evidence" value="ECO:0007669"/>
    <property type="project" value="UniProtKB-UniRule"/>
</dbReference>
<feature type="active site" evidence="7">
    <location>
        <position position="124"/>
    </location>
</feature>
<evidence type="ECO:0000256" key="6">
    <source>
        <dbReference type="ARBA" id="ARBA00047928"/>
    </source>
</evidence>
<evidence type="ECO:0000256" key="1">
    <source>
        <dbReference type="ARBA" id="ARBA00005184"/>
    </source>
</evidence>
<evidence type="ECO:0000259" key="10">
    <source>
        <dbReference type="Pfam" id="PF01095"/>
    </source>
</evidence>
<evidence type="ECO:0000256" key="4">
    <source>
        <dbReference type="ARBA" id="ARBA00022801"/>
    </source>
</evidence>
<dbReference type="InterPro" id="IPR033131">
    <property type="entry name" value="Pectinesterase_Asp_AS"/>
</dbReference>
<name>A0A7J7FW81_CAMSI</name>
<feature type="domain" description="Pectinesterase catalytic" evidence="10">
    <location>
        <begin position="74"/>
        <end position="260"/>
    </location>
</feature>
<dbReference type="InterPro" id="IPR012334">
    <property type="entry name" value="Pectin_lyas_fold"/>
</dbReference>
<keyword evidence="4 8" id="KW-0378">Hydrolase</keyword>
<evidence type="ECO:0000313" key="12">
    <source>
        <dbReference type="Proteomes" id="UP000593564"/>
    </source>
</evidence>
<dbReference type="GO" id="GO:0045490">
    <property type="term" value="P:pectin catabolic process"/>
    <property type="evidence" value="ECO:0007669"/>
    <property type="project" value="UniProtKB-UniRule"/>
</dbReference>
<comment type="pathway">
    <text evidence="1 8">Glycan metabolism; pectin degradation; 2-dehydro-3-deoxy-D-gluconate from pectin: step 1/5.</text>
</comment>
<dbReference type="PANTHER" id="PTHR31321:SF98">
    <property type="entry name" value="PECTINESTERASE 67-RELATED"/>
    <property type="match status" value="1"/>
</dbReference>
<dbReference type="Pfam" id="PF01095">
    <property type="entry name" value="Pectinesterase"/>
    <property type="match status" value="1"/>
</dbReference>
<sequence>MDEFDMCVYNLFPNGGILWFGNLTEFPHVVLGAIFPLLIASLHFANVQAANIVSSSIQPLQNIGVLNEAPTGIAYTSQNQSVAAYVGADMVAFYHCAFYSSHNTLFDLKGRHYYDSCYIQGSIDFIFGHAQSIFHSCEIFVIADRRMEIHGSITAHKRESAKENTGFVFIKGQVFGIGDVYLGRAKGAYSRVIFANTYISKTVVPQGWTNWSYAGSTENLHHAEYNCHGPGSNSTNRAPWSKQLSDKEAAPFLSIDFINGQKFLGEMQNMSLDMSRKSSITYMEWNEDQNSPNNQYNSVSQNRVVHH</sequence>
<dbReference type="Gene3D" id="2.160.20.10">
    <property type="entry name" value="Single-stranded right-handed beta-helix, Pectin lyase-like"/>
    <property type="match status" value="1"/>
</dbReference>
<dbReference type="InterPro" id="IPR000070">
    <property type="entry name" value="Pectinesterase_cat"/>
</dbReference>
<dbReference type="Proteomes" id="UP000593564">
    <property type="component" value="Unassembled WGS sequence"/>
</dbReference>
<evidence type="ECO:0000256" key="2">
    <source>
        <dbReference type="ARBA" id="ARBA00008891"/>
    </source>
</evidence>
<evidence type="ECO:0000313" key="11">
    <source>
        <dbReference type="EMBL" id="KAF5931236.1"/>
    </source>
</evidence>
<dbReference type="AlphaFoldDB" id="A0A7J7FW81"/>
<comment type="catalytic activity">
    <reaction evidence="6 8">
        <text>[(1-&gt;4)-alpha-D-galacturonosyl methyl ester](n) + n H2O = [(1-&gt;4)-alpha-D-galacturonosyl](n) + n methanol + n H(+)</text>
        <dbReference type="Rhea" id="RHEA:22380"/>
        <dbReference type="Rhea" id="RHEA-COMP:14570"/>
        <dbReference type="Rhea" id="RHEA-COMP:14573"/>
        <dbReference type="ChEBI" id="CHEBI:15377"/>
        <dbReference type="ChEBI" id="CHEBI:15378"/>
        <dbReference type="ChEBI" id="CHEBI:17790"/>
        <dbReference type="ChEBI" id="CHEBI:140522"/>
        <dbReference type="ChEBI" id="CHEBI:140523"/>
        <dbReference type="EC" id="3.1.1.11"/>
    </reaction>
</comment>
<gene>
    <name evidence="11" type="ORF">HYC85_032109</name>
</gene>
<dbReference type="InterPro" id="IPR011050">
    <property type="entry name" value="Pectin_lyase_fold/virulence"/>
</dbReference>
<evidence type="ECO:0000256" key="3">
    <source>
        <dbReference type="ARBA" id="ARBA00013229"/>
    </source>
</evidence>
<protein>
    <recommendedName>
        <fullName evidence="3 8">Pectinesterase</fullName>
        <ecNumber evidence="3 8">3.1.1.11</ecNumber>
    </recommendedName>
</protein>
<comment type="caution">
    <text evidence="11">The sequence shown here is derived from an EMBL/GenBank/DDBJ whole genome shotgun (WGS) entry which is preliminary data.</text>
</comment>
<dbReference type="GO" id="GO:0042545">
    <property type="term" value="P:cell wall modification"/>
    <property type="evidence" value="ECO:0007669"/>
    <property type="project" value="UniProtKB-UniRule"/>
</dbReference>
<dbReference type="PROSITE" id="PS00503">
    <property type="entry name" value="PECTINESTERASE_2"/>
    <property type="match status" value="1"/>
</dbReference>
<dbReference type="EMBL" id="JACBKZ010000015">
    <property type="protein sequence ID" value="KAF5931236.1"/>
    <property type="molecule type" value="Genomic_DNA"/>
</dbReference>
<evidence type="ECO:0000256" key="8">
    <source>
        <dbReference type="RuleBase" id="RU000589"/>
    </source>
</evidence>
<accession>A0A7J7FW81</accession>
<feature type="compositionally biased region" description="Polar residues" evidence="9">
    <location>
        <begin position="288"/>
        <end position="307"/>
    </location>
</feature>